<feature type="non-terminal residue" evidence="3">
    <location>
        <position position="645"/>
    </location>
</feature>
<dbReference type="Gene3D" id="3.30.40.10">
    <property type="entry name" value="Zinc/RING finger domain, C3HC4 (zinc finger)"/>
    <property type="match status" value="1"/>
</dbReference>
<dbReference type="GO" id="GO:0016567">
    <property type="term" value="P:protein ubiquitination"/>
    <property type="evidence" value="ECO:0007669"/>
    <property type="project" value="TreeGrafter"/>
</dbReference>
<feature type="compositionally biased region" description="Low complexity" evidence="1">
    <location>
        <begin position="457"/>
        <end position="479"/>
    </location>
</feature>
<dbReference type="AlphaFoldDB" id="A0A8J4FBT2"/>
<dbReference type="InterPro" id="IPR016135">
    <property type="entry name" value="UBQ-conjugating_enzyme/RWD"/>
</dbReference>
<dbReference type="SUPFAM" id="SSF57850">
    <property type="entry name" value="RING/U-box"/>
    <property type="match status" value="1"/>
</dbReference>
<protein>
    <recommendedName>
        <fullName evidence="2">RWD domain-containing protein</fullName>
    </recommendedName>
</protein>
<accession>A0A8J4FBT2</accession>
<sequence length="645" mass="69007">MISWTLPTSSSVFKILTESGDVYRMEGTLEIELEALTATYANEVTISEPDKDDCCLAMISLHLAPRGVDMHDAYVTGVLRLQVPLGYPDVSPNVELLDTKGISDERLALLRKQLCGAASMLAGEMALGAICEHALDWMTEHNRPEGLCAFCLNAMEPLGPKLSLVPNPDGYQDITEQPLVRLPCYHAFHRSCYTTWWRWRQKSLEAQERELVNHTGASAASVLREQGLPPCDDHGVYETSCPVCRAPAPLDSLGYQLQDELLTAAAEPGALTCGGRNDITPSGRAGQPGRHRGAQVLECQQQSLELAPALPGEPPRHRLSAQDLEAYREVQLRHARVLERQRAAGGLIETACYSITGWTLGSEPGLQDHGKQEQMPSQVLPEPKLIPAPSRRQQHHRPQPRPRSHQHQAGEDGQKERRQTGNGSSGSPASQMPCVAMGERSQSQWGGPSRNDQSGTGQQRRAAGVAQQQKRQQPQSGEQLRGPLGCGATQASLIAAVDVAPGAEAFAMPQHPTEQTSAGTAATVVTSVLAGIGGAQRGVRAANSSVGAQRRGVANGRGCITKGRADGTWGDTVTSQPSAPCDRAPKDCAIPAQPCDAGCSQFGGSTKRDGQGPQQRPVNAVEGRNNNEGLGTDSRGKAGNHRDTG</sequence>
<dbReference type="EMBL" id="BNCO01000067">
    <property type="protein sequence ID" value="GIL64518.1"/>
    <property type="molecule type" value="Genomic_DNA"/>
</dbReference>
<dbReference type="SMART" id="SM00591">
    <property type="entry name" value="RWD"/>
    <property type="match status" value="1"/>
</dbReference>
<dbReference type="InterPro" id="IPR006575">
    <property type="entry name" value="RWD_dom"/>
</dbReference>
<organism evidence="3 4">
    <name type="scientific">Volvox africanus</name>
    <dbReference type="NCBI Taxonomy" id="51714"/>
    <lineage>
        <taxon>Eukaryota</taxon>
        <taxon>Viridiplantae</taxon>
        <taxon>Chlorophyta</taxon>
        <taxon>core chlorophytes</taxon>
        <taxon>Chlorophyceae</taxon>
        <taxon>CS clade</taxon>
        <taxon>Chlamydomonadales</taxon>
        <taxon>Volvocaceae</taxon>
        <taxon>Volvox</taxon>
    </lineage>
</organism>
<dbReference type="Pfam" id="PF05773">
    <property type="entry name" value="RWD"/>
    <property type="match status" value="1"/>
</dbReference>
<feature type="region of interest" description="Disordered" evidence="1">
    <location>
        <begin position="273"/>
        <end position="293"/>
    </location>
</feature>
<dbReference type="PANTHER" id="PTHR13198">
    <property type="entry name" value="RING FINGER PROTEIN 25"/>
    <property type="match status" value="1"/>
</dbReference>
<feature type="compositionally biased region" description="Basic and acidic residues" evidence="1">
    <location>
        <begin position="408"/>
        <end position="419"/>
    </location>
</feature>
<proteinExistence type="predicted"/>
<dbReference type="GO" id="GO:0005634">
    <property type="term" value="C:nucleus"/>
    <property type="evidence" value="ECO:0007669"/>
    <property type="project" value="TreeGrafter"/>
</dbReference>
<dbReference type="SUPFAM" id="SSF54495">
    <property type="entry name" value="UBC-like"/>
    <property type="match status" value="1"/>
</dbReference>
<dbReference type="PANTHER" id="PTHR13198:SF4">
    <property type="entry name" value="E3 UBIQUITIN-PROTEIN LIGASE RNF25"/>
    <property type="match status" value="1"/>
</dbReference>
<evidence type="ECO:0000313" key="3">
    <source>
        <dbReference type="EMBL" id="GIL64518.1"/>
    </source>
</evidence>
<feature type="compositionally biased region" description="Basic and acidic residues" evidence="1">
    <location>
        <begin position="634"/>
        <end position="645"/>
    </location>
</feature>
<dbReference type="PROSITE" id="PS50908">
    <property type="entry name" value="RWD"/>
    <property type="match status" value="1"/>
</dbReference>
<dbReference type="InterPro" id="IPR013083">
    <property type="entry name" value="Znf_RING/FYVE/PHD"/>
</dbReference>
<feature type="compositionally biased region" description="Polar residues" evidence="1">
    <location>
        <begin position="420"/>
        <end position="430"/>
    </location>
</feature>
<dbReference type="CDD" id="cd23818">
    <property type="entry name" value="RWD_RNF25"/>
    <property type="match status" value="1"/>
</dbReference>
<dbReference type="Gene3D" id="3.10.110.10">
    <property type="entry name" value="Ubiquitin Conjugating Enzyme"/>
    <property type="match status" value="1"/>
</dbReference>
<feature type="domain" description="RWD" evidence="2">
    <location>
        <begin position="31"/>
        <end position="141"/>
    </location>
</feature>
<dbReference type="InterPro" id="IPR001841">
    <property type="entry name" value="Znf_RING"/>
</dbReference>
<evidence type="ECO:0000259" key="2">
    <source>
        <dbReference type="PROSITE" id="PS50908"/>
    </source>
</evidence>
<feature type="compositionally biased region" description="Polar residues" evidence="1">
    <location>
        <begin position="440"/>
        <end position="456"/>
    </location>
</feature>
<comment type="caution">
    <text evidence="3">The sequence shown here is derived from an EMBL/GenBank/DDBJ whole genome shotgun (WGS) entry which is preliminary data.</text>
</comment>
<gene>
    <name evidence="3" type="ORF">Vafri_18417</name>
</gene>
<dbReference type="Proteomes" id="UP000747399">
    <property type="component" value="Unassembled WGS sequence"/>
</dbReference>
<feature type="region of interest" description="Disordered" evidence="1">
    <location>
        <begin position="599"/>
        <end position="645"/>
    </location>
</feature>
<evidence type="ECO:0000256" key="1">
    <source>
        <dbReference type="SAM" id="MobiDB-lite"/>
    </source>
</evidence>
<dbReference type="GO" id="GO:0061630">
    <property type="term" value="F:ubiquitin protein ligase activity"/>
    <property type="evidence" value="ECO:0007669"/>
    <property type="project" value="InterPro"/>
</dbReference>
<reference evidence="3" key="1">
    <citation type="journal article" date="2021" name="Proc. Natl. Acad. Sci. U.S.A.">
        <title>Three genomes in the algal genus Volvox reveal the fate of a haploid sex-determining region after a transition to homothallism.</title>
        <authorList>
            <person name="Yamamoto K."/>
            <person name="Hamaji T."/>
            <person name="Kawai-Toyooka H."/>
            <person name="Matsuzaki R."/>
            <person name="Takahashi F."/>
            <person name="Nishimura Y."/>
            <person name="Kawachi M."/>
            <person name="Noguchi H."/>
            <person name="Minakuchi Y."/>
            <person name="Umen J.G."/>
            <person name="Toyoda A."/>
            <person name="Nozaki H."/>
        </authorList>
    </citation>
    <scope>NUCLEOTIDE SEQUENCE</scope>
    <source>
        <strain evidence="3">NIES-3780</strain>
    </source>
</reference>
<dbReference type="InterPro" id="IPR039133">
    <property type="entry name" value="RNF25"/>
</dbReference>
<name>A0A8J4FBT2_9CHLO</name>
<dbReference type="SMART" id="SM00184">
    <property type="entry name" value="RING"/>
    <property type="match status" value="1"/>
</dbReference>
<feature type="region of interest" description="Disordered" evidence="1">
    <location>
        <begin position="364"/>
        <end position="484"/>
    </location>
</feature>
<evidence type="ECO:0000313" key="4">
    <source>
        <dbReference type="Proteomes" id="UP000747399"/>
    </source>
</evidence>
<feature type="compositionally biased region" description="Basic residues" evidence="1">
    <location>
        <begin position="392"/>
        <end position="406"/>
    </location>
</feature>
<keyword evidence="4" id="KW-1185">Reference proteome</keyword>